<name>A0A9P1BKS8_9DINO</name>
<evidence type="ECO:0000313" key="4">
    <source>
        <dbReference type="Proteomes" id="UP001152797"/>
    </source>
</evidence>
<comment type="caution">
    <text evidence="2">The sequence shown here is derived from an EMBL/GenBank/DDBJ whole genome shotgun (WGS) entry which is preliminary data.</text>
</comment>
<evidence type="ECO:0000313" key="2">
    <source>
        <dbReference type="EMBL" id="CAI3974470.1"/>
    </source>
</evidence>
<feature type="compositionally biased region" description="Basic and acidic residues" evidence="1">
    <location>
        <begin position="296"/>
        <end position="308"/>
    </location>
</feature>
<dbReference type="OrthoDB" id="10353638at2759"/>
<reference evidence="2" key="1">
    <citation type="submission" date="2022-10" db="EMBL/GenBank/DDBJ databases">
        <authorList>
            <person name="Chen Y."/>
            <person name="Dougan E. K."/>
            <person name="Chan C."/>
            <person name="Rhodes N."/>
            <person name="Thang M."/>
        </authorList>
    </citation>
    <scope>NUCLEOTIDE SEQUENCE</scope>
</reference>
<dbReference type="AlphaFoldDB" id="A0A9P1BKS8"/>
<feature type="compositionally biased region" description="Basic and acidic residues" evidence="1">
    <location>
        <begin position="1"/>
        <end position="19"/>
    </location>
</feature>
<gene>
    <name evidence="2" type="ORF">C1SCF055_LOCUS2867</name>
</gene>
<feature type="region of interest" description="Disordered" evidence="1">
    <location>
        <begin position="265"/>
        <end position="332"/>
    </location>
</feature>
<organism evidence="2">
    <name type="scientific">Cladocopium goreaui</name>
    <dbReference type="NCBI Taxonomy" id="2562237"/>
    <lineage>
        <taxon>Eukaryota</taxon>
        <taxon>Sar</taxon>
        <taxon>Alveolata</taxon>
        <taxon>Dinophyceae</taxon>
        <taxon>Suessiales</taxon>
        <taxon>Symbiodiniaceae</taxon>
        <taxon>Cladocopium</taxon>
    </lineage>
</organism>
<dbReference type="EMBL" id="CAMXCT030000136">
    <property type="protein sequence ID" value="CAL4761782.1"/>
    <property type="molecule type" value="Genomic_DNA"/>
</dbReference>
<protein>
    <submittedName>
        <fullName evidence="2">Uncharacterized protein</fullName>
    </submittedName>
</protein>
<dbReference type="EMBL" id="CAMXCT010000136">
    <property type="protein sequence ID" value="CAI3974470.1"/>
    <property type="molecule type" value="Genomic_DNA"/>
</dbReference>
<accession>A0A9P1BKS8</accession>
<proteinExistence type="predicted"/>
<reference evidence="3 4" key="2">
    <citation type="submission" date="2024-05" db="EMBL/GenBank/DDBJ databases">
        <authorList>
            <person name="Chen Y."/>
            <person name="Shah S."/>
            <person name="Dougan E. K."/>
            <person name="Thang M."/>
            <person name="Chan C."/>
        </authorList>
    </citation>
    <scope>NUCLEOTIDE SEQUENCE [LARGE SCALE GENOMIC DNA]</scope>
</reference>
<evidence type="ECO:0000313" key="3">
    <source>
        <dbReference type="EMBL" id="CAL4761782.1"/>
    </source>
</evidence>
<dbReference type="Proteomes" id="UP001152797">
    <property type="component" value="Unassembled WGS sequence"/>
</dbReference>
<dbReference type="EMBL" id="CAMXCT020000136">
    <property type="protein sequence ID" value="CAL1127845.1"/>
    <property type="molecule type" value="Genomic_DNA"/>
</dbReference>
<sequence>MDSEKLPERLQEVSPERLSSHPLKKGNPRDHWRLEHVEQKVLESGLVALQSQLTASPSKSPAARQGSAVLRASFFERLLEGHVELKACPANDVAAAQGDLKKLNLSQLLALRILTKDFPTTSVGSLKVHGHFLAALSSELFQKVGARALGEEIATRKRLEQIGARLVLCLGAAELLAGANPAPPCRWLTALEEEDSSSSFVLVDVCAHSAQIMEGVSGDFDQYRGINIALVIDLGSSSSLNWEVITMDAAKDDIPAAMTVLRARRRRKGTRRTTVEETPEDSARHFPSLPFATEELVPKSKREDRDAEASSTKGMEWPATSPPRNSRERESGYKDYPFITDIFDYFGCCTRRRDESHA</sequence>
<keyword evidence="4" id="KW-1185">Reference proteome</keyword>
<feature type="region of interest" description="Disordered" evidence="1">
    <location>
        <begin position="1"/>
        <end position="31"/>
    </location>
</feature>
<evidence type="ECO:0000256" key="1">
    <source>
        <dbReference type="SAM" id="MobiDB-lite"/>
    </source>
</evidence>